<comment type="caution">
    <text evidence="1">The sequence shown here is derived from an EMBL/GenBank/DDBJ whole genome shotgun (WGS) entry which is preliminary data.</text>
</comment>
<dbReference type="EMBL" id="JBBNAG010000008">
    <property type="protein sequence ID" value="KAK9111887.1"/>
    <property type="molecule type" value="Genomic_DNA"/>
</dbReference>
<gene>
    <name evidence="1" type="ORF">Scep_019406</name>
</gene>
<keyword evidence="2" id="KW-1185">Reference proteome</keyword>
<reference evidence="1 2" key="1">
    <citation type="submission" date="2024-01" db="EMBL/GenBank/DDBJ databases">
        <title>Genome assemblies of Stephania.</title>
        <authorList>
            <person name="Yang L."/>
        </authorList>
    </citation>
    <scope>NUCLEOTIDE SEQUENCE [LARGE SCALE GENOMIC DNA]</scope>
    <source>
        <strain evidence="1">JXDWG</strain>
        <tissue evidence="1">Leaf</tissue>
    </source>
</reference>
<dbReference type="Proteomes" id="UP001419268">
    <property type="component" value="Unassembled WGS sequence"/>
</dbReference>
<accession>A0AAP0IB94</accession>
<evidence type="ECO:0000313" key="2">
    <source>
        <dbReference type="Proteomes" id="UP001419268"/>
    </source>
</evidence>
<dbReference type="AlphaFoldDB" id="A0AAP0IB94"/>
<evidence type="ECO:0000313" key="1">
    <source>
        <dbReference type="EMBL" id="KAK9111887.1"/>
    </source>
</evidence>
<sequence length="91" mass="9523">MVRVGDVRHQKGALGFPRGLWEDEVGDVGGGSGRDGAGGGWGSGEEAYIEGKKEGLLGAFGSKENGYLGWDEILVGVGEAERMLWGLGWGK</sequence>
<organism evidence="1 2">
    <name type="scientific">Stephania cephalantha</name>
    <dbReference type="NCBI Taxonomy" id="152367"/>
    <lineage>
        <taxon>Eukaryota</taxon>
        <taxon>Viridiplantae</taxon>
        <taxon>Streptophyta</taxon>
        <taxon>Embryophyta</taxon>
        <taxon>Tracheophyta</taxon>
        <taxon>Spermatophyta</taxon>
        <taxon>Magnoliopsida</taxon>
        <taxon>Ranunculales</taxon>
        <taxon>Menispermaceae</taxon>
        <taxon>Menispermoideae</taxon>
        <taxon>Cissampelideae</taxon>
        <taxon>Stephania</taxon>
    </lineage>
</organism>
<proteinExistence type="predicted"/>
<protein>
    <submittedName>
        <fullName evidence="1">Uncharacterized protein</fullName>
    </submittedName>
</protein>
<name>A0AAP0IB94_9MAGN</name>